<evidence type="ECO:0000313" key="1">
    <source>
        <dbReference type="EMBL" id="QBN20430.1"/>
    </source>
</evidence>
<dbReference type="KEGG" id="fnk:E1750_17080"/>
<accession>A0A4P6YIK2</accession>
<name>A0A4P6YIK2_9FLAO</name>
<dbReference type="Proteomes" id="UP000291124">
    <property type="component" value="Chromosome"/>
</dbReference>
<evidence type="ECO:0000313" key="2">
    <source>
        <dbReference type="Proteomes" id="UP000291124"/>
    </source>
</evidence>
<sequence>MNYNTQLCKTALGKKLLARVTQCTCFWAKTVTAIFLGALARSANQSVKRPFYHRTKKDMVVIGKVIALLPSRALPLNFFE</sequence>
<dbReference type="RefSeq" id="WP_133277930.1">
    <property type="nucleotide sequence ID" value="NZ_CP037933.1"/>
</dbReference>
<proteinExistence type="predicted"/>
<reference evidence="2" key="1">
    <citation type="submission" date="2019-03" db="EMBL/GenBank/DDBJ databases">
        <title>Flavobacterium sp.</title>
        <authorList>
            <person name="Kim H."/>
        </authorList>
    </citation>
    <scope>NUCLEOTIDE SEQUENCE [LARGE SCALE GENOMIC DNA]</scope>
    <source>
        <strain evidence="2">GS13</strain>
    </source>
</reference>
<keyword evidence="2" id="KW-1185">Reference proteome</keyword>
<dbReference type="OrthoDB" id="1376868at2"/>
<dbReference type="AlphaFoldDB" id="A0A4P6YIK2"/>
<protein>
    <submittedName>
        <fullName evidence="1">Uncharacterized protein</fullName>
    </submittedName>
</protein>
<gene>
    <name evidence="1" type="ORF">E1750_17080</name>
</gene>
<dbReference type="EMBL" id="CP037933">
    <property type="protein sequence ID" value="QBN20430.1"/>
    <property type="molecule type" value="Genomic_DNA"/>
</dbReference>
<organism evidence="1 2">
    <name type="scientific">Flavobacterium nackdongense</name>
    <dbReference type="NCBI Taxonomy" id="2547394"/>
    <lineage>
        <taxon>Bacteria</taxon>
        <taxon>Pseudomonadati</taxon>
        <taxon>Bacteroidota</taxon>
        <taxon>Flavobacteriia</taxon>
        <taxon>Flavobacteriales</taxon>
        <taxon>Flavobacteriaceae</taxon>
        <taxon>Flavobacterium</taxon>
    </lineage>
</organism>